<evidence type="ECO:0008006" key="9">
    <source>
        <dbReference type="Google" id="ProtNLM"/>
    </source>
</evidence>
<comment type="caution">
    <text evidence="7">The sequence shown here is derived from an EMBL/GenBank/DDBJ whole genome shotgun (WGS) entry which is preliminary data.</text>
</comment>
<evidence type="ECO:0000256" key="5">
    <source>
        <dbReference type="ARBA" id="ARBA00023136"/>
    </source>
</evidence>
<evidence type="ECO:0000313" key="8">
    <source>
        <dbReference type="Proteomes" id="UP000295188"/>
    </source>
</evidence>
<evidence type="ECO:0000256" key="4">
    <source>
        <dbReference type="ARBA" id="ARBA00022989"/>
    </source>
</evidence>
<keyword evidence="2" id="KW-1003">Cell membrane</keyword>
<evidence type="ECO:0000256" key="6">
    <source>
        <dbReference type="SAM" id="Phobius"/>
    </source>
</evidence>
<sequence>MRKFATIRGRSIAIATFIITLLIAIQLLLNNQIYLLAAVICGYFTAMYYVFMLATRIKKSMLLSPSAAKRSAQTGMVLRIIFLILFSLLIIKFAKDFFIAFIAGFFIMHIIVFINLIIFSYQEKIH</sequence>
<reference evidence="7 8" key="1">
    <citation type="submission" date="2019-03" db="EMBL/GenBank/DDBJ databases">
        <title>Genomic Encyclopedia of Type Strains, Phase IV (KMG-IV): sequencing the most valuable type-strain genomes for metagenomic binning, comparative biology and taxonomic classification.</title>
        <authorList>
            <person name="Goeker M."/>
        </authorList>
    </citation>
    <scope>NUCLEOTIDE SEQUENCE [LARGE SCALE GENOMIC DNA]</scope>
    <source>
        <strain evidence="7 8">DSM 20467</strain>
    </source>
</reference>
<protein>
    <recommendedName>
        <fullName evidence="9">ATP synthase I subunit</fullName>
    </recommendedName>
</protein>
<organism evidence="7 8">
    <name type="scientific">Pectinatus cerevisiiphilus</name>
    <dbReference type="NCBI Taxonomy" id="86956"/>
    <lineage>
        <taxon>Bacteria</taxon>
        <taxon>Bacillati</taxon>
        <taxon>Bacillota</taxon>
        <taxon>Negativicutes</taxon>
        <taxon>Selenomonadales</taxon>
        <taxon>Selenomonadaceae</taxon>
        <taxon>Pectinatus</taxon>
    </lineage>
</organism>
<comment type="subcellular location">
    <subcellularLocation>
        <location evidence="1">Cell membrane</location>
        <topology evidence="1">Multi-pass membrane protein</topology>
    </subcellularLocation>
</comment>
<dbReference type="GO" id="GO:0005886">
    <property type="term" value="C:plasma membrane"/>
    <property type="evidence" value="ECO:0007669"/>
    <property type="project" value="UniProtKB-SubCell"/>
</dbReference>
<gene>
    <name evidence="7" type="ORF">EDC37_104119</name>
</gene>
<feature type="transmembrane region" description="Helical" evidence="6">
    <location>
        <begin position="35"/>
        <end position="55"/>
    </location>
</feature>
<accession>A0A4R3KBR5</accession>
<dbReference type="Pfam" id="PF03899">
    <property type="entry name" value="ATP-synt_I"/>
    <property type="match status" value="1"/>
</dbReference>
<evidence type="ECO:0000256" key="3">
    <source>
        <dbReference type="ARBA" id="ARBA00022692"/>
    </source>
</evidence>
<dbReference type="AlphaFoldDB" id="A0A4R3KBR5"/>
<keyword evidence="8" id="KW-1185">Reference proteome</keyword>
<name>A0A4R3KBR5_9FIRM</name>
<dbReference type="InterPro" id="IPR005598">
    <property type="entry name" value="ATP_synth_I"/>
</dbReference>
<feature type="transmembrane region" description="Helical" evidence="6">
    <location>
        <begin position="100"/>
        <end position="121"/>
    </location>
</feature>
<feature type="transmembrane region" description="Helical" evidence="6">
    <location>
        <begin position="76"/>
        <end position="94"/>
    </location>
</feature>
<proteinExistence type="predicted"/>
<evidence type="ECO:0000256" key="1">
    <source>
        <dbReference type="ARBA" id="ARBA00004651"/>
    </source>
</evidence>
<dbReference type="Proteomes" id="UP000295188">
    <property type="component" value="Unassembled WGS sequence"/>
</dbReference>
<feature type="transmembrane region" description="Helical" evidence="6">
    <location>
        <begin position="12"/>
        <end position="29"/>
    </location>
</feature>
<evidence type="ECO:0000313" key="7">
    <source>
        <dbReference type="EMBL" id="TCS80517.1"/>
    </source>
</evidence>
<keyword evidence="3 6" id="KW-0812">Transmembrane</keyword>
<keyword evidence="4 6" id="KW-1133">Transmembrane helix</keyword>
<dbReference type="EMBL" id="SMAA01000004">
    <property type="protein sequence ID" value="TCS80517.1"/>
    <property type="molecule type" value="Genomic_DNA"/>
</dbReference>
<evidence type="ECO:0000256" key="2">
    <source>
        <dbReference type="ARBA" id="ARBA00022475"/>
    </source>
</evidence>
<dbReference type="RefSeq" id="WP_132548049.1">
    <property type="nucleotide sequence ID" value="NZ_SMAA01000004.1"/>
</dbReference>
<keyword evidence="5 6" id="KW-0472">Membrane</keyword>